<accession>A0A8H3BCF8</accession>
<gene>
    <name evidence="2" type="ORF">RDB_LOCUS67854</name>
</gene>
<reference evidence="2" key="1">
    <citation type="submission" date="2021-01" db="EMBL/GenBank/DDBJ databases">
        <authorList>
            <person name="Kaushik A."/>
        </authorList>
    </citation>
    <scope>NUCLEOTIDE SEQUENCE</scope>
    <source>
        <strain evidence="2">AG3-1AP</strain>
    </source>
</reference>
<evidence type="ECO:0000259" key="1">
    <source>
        <dbReference type="Pfam" id="PF12937"/>
    </source>
</evidence>
<protein>
    <recommendedName>
        <fullName evidence="1">F-box domain-containing protein</fullName>
    </recommendedName>
</protein>
<dbReference type="Pfam" id="PF12937">
    <property type="entry name" value="F-box-like"/>
    <property type="match status" value="1"/>
</dbReference>
<evidence type="ECO:0000313" key="2">
    <source>
        <dbReference type="EMBL" id="CAE6452210.1"/>
    </source>
</evidence>
<proteinExistence type="predicted"/>
<sequence>MQSRGAGEQVHLRFKVATIDQTMEGRIADAQRALELATTEYLNACATLHPPLRTSNEPSLSHLNDIFEKCNKFIESTREELLKIGLALKTARNQQASINRLPLELLVRVFEFDLDTPRPFNNSGTLSQTRLSRIVSLSVVCTHWRKLVVETGSFWSHIHLPHSESLVALCVERANNGTLDVVATNTTDNVTNLPDGSWKGKSALRGHTHKIRSLTVSAYILERVHSLISCVLEPSTPRSLREFSVIYIGPSWIHQDAPNGPNTQPKISLDALAKDLYTLSLTGIYLNWNECAFERLCVLKLNGLHALCLAELEQALVASPMLHVLEIAHVVLYGERTSSKPLGLPHLKTLRLTCMEAALGMIVDMFEPGDYTTELNVSLSRARAFPRLSQEAWIQELQCIVPKMCHVTVLGIGHEPCVLEEASFSSILTALPDLIILRLQDLLLKPNPLLALEKILQALPQINKLQMTRVSITDVETFQGVIERCSVQWIELINCLDYSDGERPRIERGTPLYKWAVGSDPRVSLLSE</sequence>
<dbReference type="SUPFAM" id="SSF52047">
    <property type="entry name" value="RNI-like"/>
    <property type="match status" value="1"/>
</dbReference>
<name>A0A8H3BCF8_9AGAM</name>
<dbReference type="EMBL" id="CAJMWV010002028">
    <property type="protein sequence ID" value="CAE6452210.1"/>
    <property type="molecule type" value="Genomic_DNA"/>
</dbReference>
<dbReference type="Proteomes" id="UP000663831">
    <property type="component" value="Unassembled WGS sequence"/>
</dbReference>
<dbReference type="Gene3D" id="1.20.1280.50">
    <property type="match status" value="1"/>
</dbReference>
<dbReference type="InterPro" id="IPR001810">
    <property type="entry name" value="F-box_dom"/>
</dbReference>
<comment type="caution">
    <text evidence="2">The sequence shown here is derived from an EMBL/GenBank/DDBJ whole genome shotgun (WGS) entry which is preliminary data.</text>
</comment>
<organism evidence="2 3">
    <name type="scientific">Rhizoctonia solani</name>
    <dbReference type="NCBI Taxonomy" id="456999"/>
    <lineage>
        <taxon>Eukaryota</taxon>
        <taxon>Fungi</taxon>
        <taxon>Dikarya</taxon>
        <taxon>Basidiomycota</taxon>
        <taxon>Agaricomycotina</taxon>
        <taxon>Agaricomycetes</taxon>
        <taxon>Cantharellales</taxon>
        <taxon>Ceratobasidiaceae</taxon>
        <taxon>Rhizoctonia</taxon>
    </lineage>
</organism>
<feature type="domain" description="F-box" evidence="1">
    <location>
        <begin position="98"/>
        <end position="160"/>
    </location>
</feature>
<evidence type="ECO:0000313" key="3">
    <source>
        <dbReference type="Proteomes" id="UP000663831"/>
    </source>
</evidence>
<dbReference type="AlphaFoldDB" id="A0A8H3BCF8"/>
<dbReference type="InterPro" id="IPR036047">
    <property type="entry name" value="F-box-like_dom_sf"/>
</dbReference>
<dbReference type="SUPFAM" id="SSF81383">
    <property type="entry name" value="F-box domain"/>
    <property type="match status" value="1"/>
</dbReference>